<dbReference type="SMART" id="SM00717">
    <property type="entry name" value="SANT"/>
    <property type="match status" value="2"/>
</dbReference>
<dbReference type="PANTHER" id="PTHR46760">
    <property type="entry name" value="TRANSCRIPTION TERMINATION FACTOR 1"/>
    <property type="match status" value="1"/>
</dbReference>
<gene>
    <name evidence="3" type="ORF">AALO_G00072960</name>
</gene>
<organism evidence="3 4">
    <name type="scientific">Alosa alosa</name>
    <name type="common">allis shad</name>
    <dbReference type="NCBI Taxonomy" id="278164"/>
    <lineage>
        <taxon>Eukaryota</taxon>
        <taxon>Metazoa</taxon>
        <taxon>Chordata</taxon>
        <taxon>Craniata</taxon>
        <taxon>Vertebrata</taxon>
        <taxon>Euteleostomi</taxon>
        <taxon>Actinopterygii</taxon>
        <taxon>Neopterygii</taxon>
        <taxon>Teleostei</taxon>
        <taxon>Clupei</taxon>
        <taxon>Clupeiformes</taxon>
        <taxon>Clupeoidei</taxon>
        <taxon>Clupeidae</taxon>
        <taxon>Alosa</taxon>
    </lineage>
</organism>
<sequence length="462" mass="53350">MTEESTDVALPQEGEVRKKKRRRTEEAVSAGENTGADVSLPPVQMDSGAVQQKPAKSKSEKTRKTADRQASADTQPAENTHLHTHTPPHTDDGPRKAPVLDIEDAVLQELKEFAPNAPFHNHHWIRKLIQYDLPRFREFKKQGIPLRMGKFTGSENKRLKENIKNFLLISGIDSTLKLFKPHRFPEERAIIRGQKRRLGFLPSLCAGIPRNWHNILSRARKMSDEENYLGKFTEDENEALKKLYTLHGTNWVTISDKMGRSYEALQKRFSMMTDTHGSWAEEELKSLLTSVRQLLLERAEPGADGDLVIKKKDLYKKLAWVKVAEQQSTRSWLQCREKWMDYLTKRMTSGGAIKGRKSLTGQIQLIRALNEMAVEEPSDIVWDDLTHLFGNTPPDYLQMRYYQLKVIYVPGWYTMSFCDIVDFLYEQVLPKLEKQLEMCEEEDVASEERQSYKLSEIFPDLP</sequence>
<evidence type="ECO:0000256" key="1">
    <source>
        <dbReference type="SAM" id="MobiDB-lite"/>
    </source>
</evidence>
<protein>
    <recommendedName>
        <fullName evidence="2">Myb-like domain-containing protein</fullName>
    </recommendedName>
</protein>
<evidence type="ECO:0000313" key="4">
    <source>
        <dbReference type="Proteomes" id="UP000823561"/>
    </source>
</evidence>
<dbReference type="GO" id="GO:0003682">
    <property type="term" value="F:chromatin binding"/>
    <property type="evidence" value="ECO:0007669"/>
    <property type="project" value="TreeGrafter"/>
</dbReference>
<dbReference type="GO" id="GO:0006363">
    <property type="term" value="P:termination of RNA polymerase I transcription"/>
    <property type="evidence" value="ECO:0007669"/>
    <property type="project" value="TreeGrafter"/>
</dbReference>
<dbReference type="InterPro" id="IPR001005">
    <property type="entry name" value="SANT/Myb"/>
</dbReference>
<dbReference type="EMBL" id="JADWDJ010000005">
    <property type="protein sequence ID" value="KAG5281502.1"/>
    <property type="molecule type" value="Genomic_DNA"/>
</dbReference>
<evidence type="ECO:0000313" key="3">
    <source>
        <dbReference type="EMBL" id="KAG5281502.1"/>
    </source>
</evidence>
<accession>A0AAV6H6B2</accession>
<dbReference type="Proteomes" id="UP000823561">
    <property type="component" value="Chromosome 5"/>
</dbReference>
<comment type="caution">
    <text evidence="3">The sequence shown here is derived from an EMBL/GenBank/DDBJ whole genome shotgun (WGS) entry which is preliminary data.</text>
</comment>
<name>A0AAV6H6B2_9TELE</name>
<dbReference type="PROSITE" id="PS50090">
    <property type="entry name" value="MYB_LIKE"/>
    <property type="match status" value="1"/>
</dbReference>
<dbReference type="Gene3D" id="1.10.10.60">
    <property type="entry name" value="Homeodomain-like"/>
    <property type="match status" value="2"/>
</dbReference>
<dbReference type="InterPro" id="IPR053078">
    <property type="entry name" value="TTF1-like"/>
</dbReference>
<evidence type="ECO:0000259" key="2">
    <source>
        <dbReference type="PROSITE" id="PS50090"/>
    </source>
</evidence>
<dbReference type="SUPFAM" id="SSF46689">
    <property type="entry name" value="Homeodomain-like"/>
    <property type="match status" value="2"/>
</dbReference>
<feature type="domain" description="Myb-like" evidence="2">
    <location>
        <begin position="277"/>
        <end position="343"/>
    </location>
</feature>
<dbReference type="CDD" id="cd00167">
    <property type="entry name" value="SANT"/>
    <property type="match status" value="1"/>
</dbReference>
<reference evidence="3" key="1">
    <citation type="submission" date="2020-10" db="EMBL/GenBank/DDBJ databases">
        <title>Chromosome-scale genome assembly of the Allis shad, Alosa alosa.</title>
        <authorList>
            <person name="Margot Z."/>
            <person name="Christophe K."/>
            <person name="Cabau C."/>
            <person name="Louis A."/>
            <person name="Berthelot C."/>
            <person name="Parey E."/>
            <person name="Roest Crollius H."/>
            <person name="Montfort J."/>
            <person name="Robinson-Rechavi M."/>
            <person name="Bucao C."/>
            <person name="Bouchez O."/>
            <person name="Gislard M."/>
            <person name="Lluch J."/>
            <person name="Milhes M."/>
            <person name="Lampietro C."/>
            <person name="Lopez Roques C."/>
            <person name="Donnadieu C."/>
            <person name="Braasch I."/>
            <person name="Desvignes T."/>
            <person name="Postlethwait J."/>
            <person name="Bobe J."/>
            <person name="Guiguen Y."/>
        </authorList>
    </citation>
    <scope>NUCLEOTIDE SEQUENCE</scope>
    <source>
        <strain evidence="3">M-15738</strain>
        <tissue evidence="3">Blood</tissue>
    </source>
</reference>
<proteinExistence type="predicted"/>
<feature type="compositionally biased region" description="Basic and acidic residues" evidence="1">
    <location>
        <begin position="57"/>
        <end position="67"/>
    </location>
</feature>
<feature type="region of interest" description="Disordered" evidence="1">
    <location>
        <begin position="1"/>
        <end position="97"/>
    </location>
</feature>
<keyword evidence="4" id="KW-1185">Reference proteome</keyword>
<dbReference type="GO" id="GO:0005730">
    <property type="term" value="C:nucleolus"/>
    <property type="evidence" value="ECO:0007669"/>
    <property type="project" value="TreeGrafter"/>
</dbReference>
<dbReference type="Pfam" id="PF00249">
    <property type="entry name" value="Myb_DNA-binding"/>
    <property type="match status" value="1"/>
</dbReference>
<dbReference type="PANTHER" id="PTHR46760:SF1">
    <property type="entry name" value="TRANSCRIPTION TERMINATION FACTOR 1"/>
    <property type="match status" value="1"/>
</dbReference>
<dbReference type="InterPro" id="IPR009057">
    <property type="entry name" value="Homeodomain-like_sf"/>
</dbReference>
<dbReference type="AlphaFoldDB" id="A0AAV6H6B2"/>